<evidence type="ECO:0000256" key="9">
    <source>
        <dbReference type="RuleBase" id="RU363032"/>
    </source>
</evidence>
<dbReference type="OrthoDB" id="9794684at2"/>
<dbReference type="GO" id="GO:0005886">
    <property type="term" value="C:plasma membrane"/>
    <property type="evidence" value="ECO:0007669"/>
    <property type="project" value="UniProtKB-SubCell"/>
</dbReference>
<feature type="transmembrane region" description="Helical" evidence="9">
    <location>
        <begin position="27"/>
        <end position="45"/>
    </location>
</feature>
<dbReference type="CDD" id="cd06261">
    <property type="entry name" value="TM_PBP2"/>
    <property type="match status" value="1"/>
</dbReference>
<dbReference type="STRING" id="1134406.ADN00_08435"/>
<dbReference type="AlphaFoldDB" id="A0A0N8GNE7"/>
<dbReference type="Proteomes" id="UP000050417">
    <property type="component" value="Unassembled WGS sequence"/>
</dbReference>
<reference evidence="11 12" key="1">
    <citation type="submission" date="2015-07" db="EMBL/GenBank/DDBJ databases">
        <title>Genome sequence of Ornatilinea apprima DSM 23815.</title>
        <authorList>
            <person name="Hemp J."/>
            <person name="Ward L.M."/>
            <person name="Pace L.A."/>
            <person name="Fischer W.W."/>
        </authorList>
    </citation>
    <scope>NUCLEOTIDE SEQUENCE [LARGE SCALE GENOMIC DNA]</scope>
    <source>
        <strain evidence="11 12">P3M-1</strain>
    </source>
</reference>
<feature type="transmembrane region" description="Helical" evidence="9">
    <location>
        <begin position="87"/>
        <end position="113"/>
    </location>
</feature>
<dbReference type="InterPro" id="IPR050901">
    <property type="entry name" value="BP-dep_ABC_trans_perm"/>
</dbReference>
<evidence type="ECO:0000256" key="6">
    <source>
        <dbReference type="ARBA" id="ARBA00022692"/>
    </source>
</evidence>
<evidence type="ECO:0000256" key="4">
    <source>
        <dbReference type="ARBA" id="ARBA00022475"/>
    </source>
</evidence>
<keyword evidence="5" id="KW-0762">Sugar transport</keyword>
<feature type="transmembrane region" description="Helical" evidence="9">
    <location>
        <begin position="258"/>
        <end position="279"/>
    </location>
</feature>
<dbReference type="Gene3D" id="1.10.3720.10">
    <property type="entry name" value="MetI-like"/>
    <property type="match status" value="1"/>
</dbReference>
<dbReference type="PANTHER" id="PTHR32243">
    <property type="entry name" value="MALTOSE TRANSPORT SYSTEM PERMEASE-RELATED"/>
    <property type="match status" value="1"/>
</dbReference>
<sequence length="295" mass="32816">MSTTTVQPKRKKSFFEGGREDSPFKRLLIHMALLAYCVITVYPLLRIFTVSIRPGNRLLSTDLAIIPADATLESYRIVLLEKPLLQWLWNSLAITAATAVIGVILAATSAYAFSRFKFPGRSLGLVFLLTTQMIPSAMLMVPIYILAIQMDLVGTYRGLVVAYSVTSIPFSIWILKGYYDTIPIDLEEAARIDGCTELEAFWRILLPLSAPALAIVFLFNFTQAWNDYLLARVMLGAQETLLTWPLGLQRLQGQFTTLWGQFSAGAILVTIPVMVLFLYTSKYLISGLTLGSVKG</sequence>
<keyword evidence="12" id="KW-1185">Reference proteome</keyword>
<dbReference type="SUPFAM" id="SSF161098">
    <property type="entry name" value="MetI-like"/>
    <property type="match status" value="1"/>
</dbReference>
<evidence type="ECO:0000256" key="1">
    <source>
        <dbReference type="ARBA" id="ARBA00004651"/>
    </source>
</evidence>
<evidence type="ECO:0000256" key="7">
    <source>
        <dbReference type="ARBA" id="ARBA00022989"/>
    </source>
</evidence>
<evidence type="ECO:0000313" key="12">
    <source>
        <dbReference type="Proteomes" id="UP000050417"/>
    </source>
</evidence>
<feature type="transmembrane region" description="Helical" evidence="9">
    <location>
        <begin position="125"/>
        <end position="148"/>
    </location>
</feature>
<keyword evidence="7 9" id="KW-1133">Transmembrane helix</keyword>
<evidence type="ECO:0000256" key="2">
    <source>
        <dbReference type="ARBA" id="ARBA00009047"/>
    </source>
</evidence>
<evidence type="ECO:0000256" key="3">
    <source>
        <dbReference type="ARBA" id="ARBA00022448"/>
    </source>
</evidence>
<feature type="transmembrane region" description="Helical" evidence="9">
    <location>
        <begin position="160"/>
        <end position="179"/>
    </location>
</feature>
<evidence type="ECO:0000259" key="10">
    <source>
        <dbReference type="PROSITE" id="PS50928"/>
    </source>
</evidence>
<dbReference type="RefSeq" id="WP_075062545.1">
    <property type="nucleotide sequence ID" value="NZ_LGCL01000021.1"/>
</dbReference>
<keyword evidence="3 9" id="KW-0813">Transport</keyword>
<evidence type="ECO:0000256" key="8">
    <source>
        <dbReference type="ARBA" id="ARBA00023136"/>
    </source>
</evidence>
<feature type="transmembrane region" description="Helical" evidence="9">
    <location>
        <begin position="200"/>
        <end position="221"/>
    </location>
</feature>
<dbReference type="InterPro" id="IPR035906">
    <property type="entry name" value="MetI-like_sf"/>
</dbReference>
<evidence type="ECO:0000256" key="5">
    <source>
        <dbReference type="ARBA" id="ARBA00022597"/>
    </source>
</evidence>
<dbReference type="PATRIC" id="fig|1134406.4.peg.689"/>
<keyword evidence="6 9" id="KW-0812">Transmembrane</keyword>
<dbReference type="InterPro" id="IPR000515">
    <property type="entry name" value="MetI-like"/>
</dbReference>
<dbReference type="EMBL" id="LGCL01000021">
    <property type="protein sequence ID" value="KPL77890.1"/>
    <property type="molecule type" value="Genomic_DNA"/>
</dbReference>
<comment type="similarity">
    <text evidence="2">Belongs to the binding-protein-dependent transport system permease family. MalFG subfamily.</text>
</comment>
<dbReference type="PROSITE" id="PS50928">
    <property type="entry name" value="ABC_TM1"/>
    <property type="match status" value="1"/>
</dbReference>
<keyword evidence="8 9" id="KW-0472">Membrane</keyword>
<accession>A0A0N8GNE7</accession>
<dbReference type="PANTHER" id="PTHR32243:SF50">
    <property type="entry name" value="MALTOSE_MALTODEXTRIN TRANSPORT SYSTEM PERMEASE PROTEIN MALG"/>
    <property type="match status" value="1"/>
</dbReference>
<proteinExistence type="inferred from homology"/>
<dbReference type="GO" id="GO:0042956">
    <property type="term" value="P:maltodextrin transmembrane transport"/>
    <property type="evidence" value="ECO:0007669"/>
    <property type="project" value="TreeGrafter"/>
</dbReference>
<evidence type="ECO:0000313" key="11">
    <source>
        <dbReference type="EMBL" id="KPL77890.1"/>
    </source>
</evidence>
<organism evidence="11 12">
    <name type="scientific">Ornatilinea apprima</name>
    <dbReference type="NCBI Taxonomy" id="1134406"/>
    <lineage>
        <taxon>Bacteria</taxon>
        <taxon>Bacillati</taxon>
        <taxon>Chloroflexota</taxon>
        <taxon>Anaerolineae</taxon>
        <taxon>Anaerolineales</taxon>
        <taxon>Anaerolineaceae</taxon>
        <taxon>Ornatilinea</taxon>
    </lineage>
</organism>
<protein>
    <submittedName>
        <fullName evidence="11">ABC transporter</fullName>
    </submittedName>
</protein>
<comment type="subcellular location">
    <subcellularLocation>
        <location evidence="1 9">Cell membrane</location>
        <topology evidence="1 9">Multi-pass membrane protein</topology>
    </subcellularLocation>
</comment>
<comment type="caution">
    <text evidence="11">The sequence shown here is derived from an EMBL/GenBank/DDBJ whole genome shotgun (WGS) entry which is preliminary data.</text>
</comment>
<dbReference type="GO" id="GO:0015423">
    <property type="term" value="F:ABC-type maltose transporter activity"/>
    <property type="evidence" value="ECO:0007669"/>
    <property type="project" value="TreeGrafter"/>
</dbReference>
<feature type="domain" description="ABC transmembrane type-1" evidence="10">
    <location>
        <begin position="88"/>
        <end position="280"/>
    </location>
</feature>
<gene>
    <name evidence="11" type="ORF">ADN00_08435</name>
</gene>
<keyword evidence="4" id="KW-1003">Cell membrane</keyword>
<dbReference type="Pfam" id="PF00528">
    <property type="entry name" value="BPD_transp_1"/>
    <property type="match status" value="1"/>
</dbReference>
<name>A0A0N8GNE7_9CHLR</name>